<gene>
    <name evidence="16" type="ORF">OS493_033594</name>
</gene>
<evidence type="ECO:0000256" key="8">
    <source>
        <dbReference type="ARBA" id="ARBA00022692"/>
    </source>
</evidence>
<dbReference type="EMBL" id="MU826870">
    <property type="protein sequence ID" value="KAJ7370248.1"/>
    <property type="molecule type" value="Genomic_DNA"/>
</dbReference>
<sequence length="136" mass="14434">MEVCGHINPESITAFTVSGDSLVTHRVVSNEDQNLTVSSEGKISVEGHEGMLFDGKMVQFDAEKDVDISSTLNKGIIFDAANGVHLAGDALVMPTGAPVSSIQRFKLCACMNTGELFRVAANSTYSTCTTLESICT</sequence>
<evidence type="ECO:0000256" key="5">
    <source>
        <dbReference type="ARBA" id="ARBA00015329"/>
    </source>
</evidence>
<reference evidence="16" key="1">
    <citation type="submission" date="2023-01" db="EMBL/GenBank/DDBJ databases">
        <title>Genome assembly of the deep-sea coral Lophelia pertusa.</title>
        <authorList>
            <person name="Herrera S."/>
            <person name="Cordes E."/>
        </authorList>
    </citation>
    <scope>NUCLEOTIDE SEQUENCE</scope>
    <source>
        <strain evidence="16">USNM1676648</strain>
        <tissue evidence="16">Polyp</tissue>
    </source>
</reference>
<keyword evidence="12" id="KW-1015">Disulfide bond</keyword>
<keyword evidence="8" id="KW-0812">Transmembrane</keyword>
<keyword evidence="6" id="KW-1003">Cell membrane</keyword>
<keyword evidence="14" id="KW-0206">Cytoskeleton</keyword>
<dbReference type="InterPro" id="IPR006875">
    <property type="entry name" value="Sarcoglycan"/>
</dbReference>
<comment type="subcellular location">
    <subcellularLocation>
        <location evidence="3">Cell membrane</location>
        <location evidence="3">Sarcolemma</location>
        <topology evidence="3">Single-pass type II membrane protein</topology>
    </subcellularLocation>
    <subcellularLocation>
        <location evidence="2">Cytoplasm</location>
        <location evidence="2">Cytoskeleton</location>
    </subcellularLocation>
</comment>
<dbReference type="PANTHER" id="PTHR21142:SF2">
    <property type="entry name" value="BETA-SARCOGLYCAN"/>
    <property type="match status" value="1"/>
</dbReference>
<dbReference type="GO" id="GO:0042383">
    <property type="term" value="C:sarcolemma"/>
    <property type="evidence" value="ECO:0007669"/>
    <property type="project" value="UniProtKB-SubCell"/>
</dbReference>
<evidence type="ECO:0000256" key="15">
    <source>
        <dbReference type="ARBA" id="ARBA00026041"/>
    </source>
</evidence>
<keyword evidence="10" id="KW-1133">Transmembrane helix</keyword>
<evidence type="ECO:0000256" key="11">
    <source>
        <dbReference type="ARBA" id="ARBA00023136"/>
    </source>
</evidence>
<comment type="caution">
    <text evidence="16">The sequence shown here is derived from an EMBL/GenBank/DDBJ whole genome shotgun (WGS) entry which is preliminary data.</text>
</comment>
<keyword evidence="13" id="KW-0325">Glycoprotein</keyword>
<comment type="subunit">
    <text evidence="15">Cross-link to form 2 major subcomplexes: one consisting of SGCB, SGCD and SGCG and the other consisting of SGCB and SGCD. The association between SGCB and SGCG is particularly strong while SGCA is loosely associated with the other sarcoglycans.</text>
</comment>
<keyword evidence="17" id="KW-1185">Reference proteome</keyword>
<dbReference type="PANTHER" id="PTHR21142">
    <property type="entry name" value="SARCOGLYCANS"/>
    <property type="match status" value="1"/>
</dbReference>
<proteinExistence type="inferred from homology"/>
<evidence type="ECO:0000256" key="14">
    <source>
        <dbReference type="ARBA" id="ARBA00023212"/>
    </source>
</evidence>
<evidence type="ECO:0000256" key="2">
    <source>
        <dbReference type="ARBA" id="ARBA00004245"/>
    </source>
</evidence>
<comment type="similarity">
    <text evidence="4">Belongs to the sarcoglycan beta/delta/gamma/zeta family.</text>
</comment>
<name>A0A9W9YVK6_9CNID</name>
<dbReference type="OrthoDB" id="5843723at2759"/>
<evidence type="ECO:0000256" key="6">
    <source>
        <dbReference type="ARBA" id="ARBA00022475"/>
    </source>
</evidence>
<evidence type="ECO:0000256" key="7">
    <source>
        <dbReference type="ARBA" id="ARBA00022490"/>
    </source>
</evidence>
<dbReference type="Pfam" id="PF04790">
    <property type="entry name" value="Sarcoglycan_1"/>
    <property type="match status" value="1"/>
</dbReference>
<evidence type="ECO:0000256" key="10">
    <source>
        <dbReference type="ARBA" id="ARBA00022989"/>
    </source>
</evidence>
<evidence type="ECO:0000256" key="12">
    <source>
        <dbReference type="ARBA" id="ARBA00023157"/>
    </source>
</evidence>
<dbReference type="GO" id="GO:0005856">
    <property type="term" value="C:cytoskeleton"/>
    <property type="evidence" value="ECO:0007669"/>
    <property type="project" value="UniProtKB-SubCell"/>
</dbReference>
<evidence type="ECO:0000256" key="1">
    <source>
        <dbReference type="ARBA" id="ARBA00002860"/>
    </source>
</evidence>
<evidence type="ECO:0000256" key="13">
    <source>
        <dbReference type="ARBA" id="ARBA00023180"/>
    </source>
</evidence>
<dbReference type="Proteomes" id="UP001163046">
    <property type="component" value="Unassembled WGS sequence"/>
</dbReference>
<dbReference type="InterPro" id="IPR027659">
    <property type="entry name" value="Sgcb"/>
</dbReference>
<keyword evidence="9" id="KW-0735">Signal-anchor</keyword>
<accession>A0A9W9YVK6</accession>
<evidence type="ECO:0000256" key="3">
    <source>
        <dbReference type="ARBA" id="ARBA00004274"/>
    </source>
</evidence>
<keyword evidence="7" id="KW-0963">Cytoplasm</keyword>
<evidence type="ECO:0000256" key="9">
    <source>
        <dbReference type="ARBA" id="ARBA00022968"/>
    </source>
</evidence>
<dbReference type="AlphaFoldDB" id="A0A9W9YVK6"/>
<evidence type="ECO:0000313" key="16">
    <source>
        <dbReference type="EMBL" id="KAJ7370248.1"/>
    </source>
</evidence>
<organism evidence="16 17">
    <name type="scientific">Desmophyllum pertusum</name>
    <dbReference type="NCBI Taxonomy" id="174260"/>
    <lineage>
        <taxon>Eukaryota</taxon>
        <taxon>Metazoa</taxon>
        <taxon>Cnidaria</taxon>
        <taxon>Anthozoa</taxon>
        <taxon>Hexacorallia</taxon>
        <taxon>Scleractinia</taxon>
        <taxon>Caryophylliina</taxon>
        <taxon>Caryophylliidae</taxon>
        <taxon>Desmophyllum</taxon>
    </lineage>
</organism>
<evidence type="ECO:0000313" key="17">
    <source>
        <dbReference type="Proteomes" id="UP001163046"/>
    </source>
</evidence>
<keyword evidence="11" id="KW-0472">Membrane</keyword>
<dbReference type="GO" id="GO:0016012">
    <property type="term" value="C:sarcoglycan complex"/>
    <property type="evidence" value="ECO:0007669"/>
    <property type="project" value="InterPro"/>
</dbReference>
<evidence type="ECO:0000256" key="4">
    <source>
        <dbReference type="ARBA" id="ARBA00007574"/>
    </source>
</evidence>
<dbReference type="GO" id="GO:0007517">
    <property type="term" value="P:muscle organ development"/>
    <property type="evidence" value="ECO:0007669"/>
    <property type="project" value="InterPro"/>
</dbReference>
<protein>
    <recommendedName>
        <fullName evidence="5">Beta-sarcoglycan</fullName>
    </recommendedName>
</protein>
<comment type="function">
    <text evidence="1">Component of the sarcoglycan complex, a subcomplex of the dystrophin-glycoprotein complex which forms a link between the F-actin cytoskeleton and the extracellular matrix.</text>
</comment>